<dbReference type="EMBL" id="BOMM01000035">
    <property type="protein sequence ID" value="GIE11985.1"/>
    <property type="molecule type" value="Genomic_DNA"/>
</dbReference>
<keyword evidence="3" id="KW-1185">Reference proteome</keyword>
<dbReference type="Proteomes" id="UP000598174">
    <property type="component" value="Unassembled WGS sequence"/>
</dbReference>
<accession>A0A919MGU7</accession>
<evidence type="ECO:0000256" key="1">
    <source>
        <dbReference type="SAM" id="MobiDB-lite"/>
    </source>
</evidence>
<organism evidence="2 3">
    <name type="scientific">Paractinoplanes ferrugineus</name>
    <dbReference type="NCBI Taxonomy" id="113564"/>
    <lineage>
        <taxon>Bacteria</taxon>
        <taxon>Bacillati</taxon>
        <taxon>Actinomycetota</taxon>
        <taxon>Actinomycetes</taxon>
        <taxon>Micromonosporales</taxon>
        <taxon>Micromonosporaceae</taxon>
        <taxon>Paractinoplanes</taxon>
    </lineage>
</organism>
<reference evidence="2" key="1">
    <citation type="submission" date="2021-01" db="EMBL/GenBank/DDBJ databases">
        <title>Whole genome shotgun sequence of Actinoplanes ferrugineus NBRC 15555.</title>
        <authorList>
            <person name="Komaki H."/>
            <person name="Tamura T."/>
        </authorList>
    </citation>
    <scope>NUCLEOTIDE SEQUENCE</scope>
    <source>
        <strain evidence="2">NBRC 15555</strain>
    </source>
</reference>
<comment type="caution">
    <text evidence="2">The sequence shown here is derived from an EMBL/GenBank/DDBJ whole genome shotgun (WGS) entry which is preliminary data.</text>
</comment>
<sequence>MVRRPAQPKIASLTHMVDSHFGVAGPSALRYSSTSAPRAGRDWTNPFTDHASAPTSPAPSIAAVTAARSAGGTSEQVAVSRTSGAYDERSSAADATRPTTWL</sequence>
<proteinExistence type="predicted"/>
<name>A0A919MGU7_9ACTN</name>
<evidence type="ECO:0000313" key="2">
    <source>
        <dbReference type="EMBL" id="GIE11985.1"/>
    </source>
</evidence>
<protein>
    <submittedName>
        <fullName evidence="2">Uncharacterized protein</fullName>
    </submittedName>
</protein>
<feature type="compositionally biased region" description="Low complexity" evidence="1">
    <location>
        <begin position="51"/>
        <end position="74"/>
    </location>
</feature>
<feature type="region of interest" description="Disordered" evidence="1">
    <location>
        <begin position="30"/>
        <end position="102"/>
    </location>
</feature>
<gene>
    <name evidence="2" type="ORF">Afe05nite_38250</name>
</gene>
<evidence type="ECO:0000313" key="3">
    <source>
        <dbReference type="Proteomes" id="UP000598174"/>
    </source>
</evidence>
<dbReference type="AlphaFoldDB" id="A0A919MGU7"/>